<name>A0ABQ6JBZ8_9GAMM</name>
<dbReference type="EMBL" id="BSUY01000002">
    <property type="protein sequence ID" value="GMA84483.1"/>
    <property type="molecule type" value="Genomic_DNA"/>
</dbReference>
<proteinExistence type="predicted"/>
<gene>
    <name evidence="1" type="ORF">GCM10025855_39250</name>
    <name evidence="2" type="ORF">GCM10025855_40160</name>
</gene>
<evidence type="ECO:0000313" key="3">
    <source>
        <dbReference type="Proteomes" id="UP001157046"/>
    </source>
</evidence>
<evidence type="ECO:0008006" key="4">
    <source>
        <dbReference type="Google" id="ProtNLM"/>
    </source>
</evidence>
<dbReference type="EMBL" id="BSUY01000002">
    <property type="protein sequence ID" value="GMA84392.1"/>
    <property type="molecule type" value="Genomic_DNA"/>
</dbReference>
<dbReference type="RefSeq" id="WP_012197942.1">
    <property type="nucleotide sequence ID" value="NZ_BPFC01000079.1"/>
</dbReference>
<dbReference type="InterPro" id="IPR035069">
    <property type="entry name" value="TTHA1013/TTHA0281-like"/>
</dbReference>
<evidence type="ECO:0000313" key="1">
    <source>
        <dbReference type="EMBL" id="GMA84392.1"/>
    </source>
</evidence>
<dbReference type="Proteomes" id="UP001157046">
    <property type="component" value="Unassembled WGS sequence"/>
</dbReference>
<reference evidence="1" key="3">
    <citation type="submission" date="2023-02" db="EMBL/GenBank/DDBJ databases">
        <authorList>
            <person name="Sun Q."/>
            <person name="Mori K."/>
        </authorList>
    </citation>
    <scope>NUCLEOTIDE SEQUENCE</scope>
    <source>
        <strain evidence="1">NBRC 102030</strain>
    </source>
</reference>
<accession>A0ABQ6JBZ8</accession>
<dbReference type="Pfam" id="PF05534">
    <property type="entry name" value="HicB"/>
    <property type="match status" value="1"/>
</dbReference>
<organism evidence="1 3">
    <name type="scientific">Shewanella glacialipiscicola</name>
    <dbReference type="NCBI Taxonomy" id="614069"/>
    <lineage>
        <taxon>Bacteria</taxon>
        <taxon>Pseudomonadati</taxon>
        <taxon>Pseudomonadota</taxon>
        <taxon>Gammaproteobacteria</taxon>
        <taxon>Alteromonadales</taxon>
        <taxon>Shewanellaceae</taxon>
        <taxon>Shewanella</taxon>
    </lineage>
</organism>
<keyword evidence="3" id="KW-1185">Reference proteome</keyword>
<reference evidence="1" key="1">
    <citation type="journal article" date="2014" name="Int. J. Syst. Evol. Microbiol.">
        <title>Complete genome of a new Firmicutes species belonging to the dominant human colonic microbiota ('Ruminococcus bicirculans') reveals two chromosomes and a selective capacity to utilize plant glucans.</title>
        <authorList>
            <consortium name="NISC Comparative Sequencing Program"/>
            <person name="Wegmann U."/>
            <person name="Louis P."/>
            <person name="Goesmann A."/>
            <person name="Henrissat B."/>
            <person name="Duncan S.H."/>
            <person name="Flint H.J."/>
        </authorList>
    </citation>
    <scope>NUCLEOTIDE SEQUENCE</scope>
    <source>
        <strain evidence="1">NBRC 102030</strain>
    </source>
</reference>
<comment type="caution">
    <text evidence="1">The sequence shown here is derived from an EMBL/GenBank/DDBJ whole genome shotgun (WGS) entry which is preliminary data.</text>
</comment>
<dbReference type="InterPro" id="IPR008651">
    <property type="entry name" value="Uncharacterised_HicB"/>
</dbReference>
<reference evidence="3" key="2">
    <citation type="journal article" date="2019" name="Int. J. Syst. Evol. Microbiol.">
        <title>The Global Catalogue of Microorganisms (GCM) 10K type strain sequencing project: providing services to taxonomists for standard genome sequencing and annotation.</title>
        <authorList>
            <consortium name="The Broad Institute Genomics Platform"/>
            <consortium name="The Broad Institute Genome Sequencing Center for Infectious Disease"/>
            <person name="Wu L."/>
            <person name="Ma J."/>
        </authorList>
    </citation>
    <scope>NUCLEOTIDE SEQUENCE [LARGE SCALE GENOMIC DNA]</scope>
    <source>
        <strain evidence="3">NBRC 102030</strain>
    </source>
</reference>
<dbReference type="SUPFAM" id="SSF143100">
    <property type="entry name" value="TTHA1013/TTHA0281-like"/>
    <property type="match status" value="1"/>
</dbReference>
<sequence>MMQNTMTYKGYHGSVEISPEDNILFGQVLFISPLINYEAETAKGLEQAFQEAINAYLADCAQQDIQPEKPCKGSLNVRLGHDLHLAASIAAFQASTSTNEFIKRAVQKSVGL</sequence>
<protein>
    <recommendedName>
        <fullName evidence="4">HicB family protein</fullName>
    </recommendedName>
</protein>
<evidence type="ECO:0000313" key="2">
    <source>
        <dbReference type="EMBL" id="GMA84483.1"/>
    </source>
</evidence>